<evidence type="ECO:0000313" key="2">
    <source>
        <dbReference type="EMBL" id="JAG07272.1"/>
    </source>
</evidence>
<reference evidence="2" key="2">
    <citation type="submission" date="2014-07" db="EMBL/GenBank/DDBJ databases">
        <authorList>
            <person name="Hull J."/>
        </authorList>
    </citation>
    <scope>NUCLEOTIDE SEQUENCE</scope>
</reference>
<evidence type="ECO:0000256" key="1">
    <source>
        <dbReference type="SAM" id="MobiDB-lite"/>
    </source>
</evidence>
<organism evidence="2">
    <name type="scientific">Lygus hesperus</name>
    <name type="common">Western plant bug</name>
    <dbReference type="NCBI Taxonomy" id="30085"/>
    <lineage>
        <taxon>Eukaryota</taxon>
        <taxon>Metazoa</taxon>
        <taxon>Ecdysozoa</taxon>
        <taxon>Arthropoda</taxon>
        <taxon>Hexapoda</taxon>
        <taxon>Insecta</taxon>
        <taxon>Pterygota</taxon>
        <taxon>Neoptera</taxon>
        <taxon>Paraneoptera</taxon>
        <taxon>Hemiptera</taxon>
        <taxon>Heteroptera</taxon>
        <taxon>Panheteroptera</taxon>
        <taxon>Cimicomorpha</taxon>
        <taxon>Miridae</taxon>
        <taxon>Mirini</taxon>
        <taxon>Lygus</taxon>
    </lineage>
</organism>
<proteinExistence type="predicted"/>
<protein>
    <submittedName>
        <fullName evidence="2">DNA-directed RNA polymerase III subunit RPC2</fullName>
    </submittedName>
</protein>
<reference evidence="2" key="1">
    <citation type="journal article" date="2014" name="PLoS ONE">
        <title>Transcriptome-Based Identification of ABC Transporters in the Western Tarnished Plant Bug Lygus hesperus.</title>
        <authorList>
            <person name="Hull J.J."/>
            <person name="Chaney K."/>
            <person name="Geib S.M."/>
            <person name="Fabrick J.A."/>
            <person name="Brent C.S."/>
            <person name="Walsh D."/>
            <person name="Lavine L.C."/>
        </authorList>
    </citation>
    <scope>NUCLEOTIDE SEQUENCE</scope>
</reference>
<feature type="compositionally biased region" description="Low complexity" evidence="1">
    <location>
        <begin position="85"/>
        <end position="102"/>
    </location>
</feature>
<dbReference type="GO" id="GO:0000428">
    <property type="term" value="C:DNA-directed RNA polymerase complex"/>
    <property type="evidence" value="ECO:0007669"/>
    <property type="project" value="UniProtKB-KW"/>
</dbReference>
<dbReference type="EMBL" id="GBHO01036332">
    <property type="protein sequence ID" value="JAG07272.1"/>
    <property type="molecule type" value="Transcribed_RNA"/>
</dbReference>
<dbReference type="AlphaFoldDB" id="A0A0A9WFP3"/>
<keyword evidence="2" id="KW-0240">DNA-directed RNA polymerase</keyword>
<gene>
    <name evidence="2" type="primary">rpc2_1</name>
    <name evidence="2" type="ORF">CM83_102720</name>
</gene>
<feature type="non-terminal residue" evidence="2">
    <location>
        <position position="1"/>
    </location>
</feature>
<sequence>DKSYLKLVGIAPLLYNRSIIISSYSKINFSTEFSDLQVFLNHSSIFGRYELSEVIEHHGSVSDGALAEISSVIPPEFSEVTPSDELSNVSDELVEVSDSSTC</sequence>
<accession>A0A0A9WFP3</accession>
<name>A0A0A9WFP3_LYGHE</name>
<keyword evidence="2" id="KW-0804">Transcription</keyword>
<feature type="region of interest" description="Disordered" evidence="1">
    <location>
        <begin position="80"/>
        <end position="102"/>
    </location>
</feature>